<dbReference type="OrthoDB" id="5598606at2759"/>
<evidence type="ECO:0000313" key="1">
    <source>
        <dbReference type="EMBL" id="KAF7720450.1"/>
    </source>
</evidence>
<proteinExistence type="predicted"/>
<name>A0A8H7BF39_9FUNG</name>
<dbReference type="EMBL" id="JABAYA010000757">
    <property type="protein sequence ID" value="KAF7720450.1"/>
    <property type="molecule type" value="Genomic_DNA"/>
</dbReference>
<dbReference type="Proteomes" id="UP000605846">
    <property type="component" value="Unassembled WGS sequence"/>
</dbReference>
<comment type="caution">
    <text evidence="1">The sequence shown here is derived from an EMBL/GenBank/DDBJ whole genome shotgun (WGS) entry which is preliminary data.</text>
</comment>
<feature type="non-terminal residue" evidence="1">
    <location>
        <position position="1"/>
    </location>
</feature>
<feature type="non-terminal residue" evidence="1">
    <location>
        <position position="91"/>
    </location>
</feature>
<protein>
    <submittedName>
        <fullName evidence="1">Uncharacterized protein</fullName>
    </submittedName>
</protein>
<dbReference type="AlphaFoldDB" id="A0A8H7BF39"/>
<accession>A0A8H7BF39</accession>
<sequence>AVERVIGVLYLWLVKSSQTAIIQLTKLTSKTVAKILHDSYRLIQADLAQQNMEIGGYDENGEPIVVELDESKFRKRKYHRGHHVEGVWILG</sequence>
<evidence type="ECO:0000313" key="2">
    <source>
        <dbReference type="Proteomes" id="UP000605846"/>
    </source>
</evidence>
<reference evidence="1" key="1">
    <citation type="submission" date="2020-01" db="EMBL/GenBank/DDBJ databases">
        <title>Genome Sequencing of Three Apophysomyces-Like Fungal Strains Confirms a Novel Fungal Genus in the Mucoromycota with divergent Burkholderia-like Endosymbiotic Bacteria.</title>
        <authorList>
            <person name="Stajich J.E."/>
            <person name="Macias A.M."/>
            <person name="Carter-House D."/>
            <person name="Lovett B."/>
            <person name="Kasson L.R."/>
            <person name="Berry K."/>
            <person name="Grigoriev I."/>
            <person name="Chang Y."/>
            <person name="Spatafora J."/>
            <person name="Kasson M.T."/>
        </authorList>
    </citation>
    <scope>NUCLEOTIDE SEQUENCE</scope>
    <source>
        <strain evidence="1">NRRL A-21654</strain>
    </source>
</reference>
<keyword evidence="2" id="KW-1185">Reference proteome</keyword>
<gene>
    <name evidence="1" type="ORF">EC973_008600</name>
</gene>
<organism evidence="1 2">
    <name type="scientific">Apophysomyces ossiformis</name>
    <dbReference type="NCBI Taxonomy" id="679940"/>
    <lineage>
        <taxon>Eukaryota</taxon>
        <taxon>Fungi</taxon>
        <taxon>Fungi incertae sedis</taxon>
        <taxon>Mucoromycota</taxon>
        <taxon>Mucoromycotina</taxon>
        <taxon>Mucoromycetes</taxon>
        <taxon>Mucorales</taxon>
        <taxon>Mucorineae</taxon>
        <taxon>Mucoraceae</taxon>
        <taxon>Apophysomyces</taxon>
    </lineage>
</organism>